<feature type="non-terminal residue" evidence="7">
    <location>
        <position position="88"/>
    </location>
</feature>
<name>A0A916PBS5_KRYT1</name>
<keyword evidence="2" id="KW-0479">Metal-binding</keyword>
<keyword evidence="5" id="KW-0482">Metalloprotease</keyword>
<evidence type="ECO:0000256" key="4">
    <source>
        <dbReference type="ARBA" id="ARBA00022833"/>
    </source>
</evidence>
<proteinExistence type="predicted"/>
<evidence type="ECO:0000313" key="8">
    <source>
        <dbReference type="Proteomes" id="UP000243105"/>
    </source>
</evidence>
<dbReference type="PROSITE" id="PS50249">
    <property type="entry name" value="MPN"/>
    <property type="match status" value="1"/>
</dbReference>
<dbReference type="InterPro" id="IPR051929">
    <property type="entry name" value="VirAsm_ModProt"/>
</dbReference>
<dbReference type="SUPFAM" id="SSF102712">
    <property type="entry name" value="JAB1/MPN domain"/>
    <property type="match status" value="1"/>
</dbReference>
<gene>
    <name evidence="7" type="ORF">JGI25_00817</name>
</gene>
<dbReference type="GO" id="GO:0008270">
    <property type="term" value="F:zinc ion binding"/>
    <property type="evidence" value="ECO:0007669"/>
    <property type="project" value="TreeGrafter"/>
</dbReference>
<sequence>MIEISNEIIQNIKFHAEETYPEECCGVLIGKFDVAGKTVFEILRLENSREDEKHRRYLIKPQDYLNAERYARKMGYDIVGFYHSHPEH</sequence>
<accession>A0A916PBS5</accession>
<comment type="caution">
    <text evidence="7">The sequence shown here is derived from an EMBL/GenBank/DDBJ whole genome shotgun (WGS) entry which is preliminary data.</text>
</comment>
<evidence type="ECO:0000256" key="1">
    <source>
        <dbReference type="ARBA" id="ARBA00022670"/>
    </source>
</evidence>
<dbReference type="GO" id="GO:0008235">
    <property type="term" value="F:metalloexopeptidase activity"/>
    <property type="evidence" value="ECO:0007669"/>
    <property type="project" value="TreeGrafter"/>
</dbReference>
<evidence type="ECO:0000256" key="3">
    <source>
        <dbReference type="ARBA" id="ARBA00022801"/>
    </source>
</evidence>
<protein>
    <submittedName>
        <fullName evidence="7">JAB domain-containing protein</fullName>
    </submittedName>
</protein>
<dbReference type="InterPro" id="IPR037518">
    <property type="entry name" value="MPN"/>
</dbReference>
<evidence type="ECO:0000259" key="6">
    <source>
        <dbReference type="PROSITE" id="PS50249"/>
    </source>
</evidence>
<reference evidence="7 8" key="1">
    <citation type="submission" date="2015-11" db="EMBL/GenBank/DDBJ databases">
        <authorList>
            <person name="Varghese N."/>
        </authorList>
    </citation>
    <scope>NUCLEOTIDE SEQUENCE [LARGE SCALE GENOMIC DNA]</scope>
    <source>
        <strain evidence="7 8">JGI-25</strain>
    </source>
</reference>
<evidence type="ECO:0000256" key="2">
    <source>
        <dbReference type="ARBA" id="ARBA00022723"/>
    </source>
</evidence>
<dbReference type="GO" id="GO:0006508">
    <property type="term" value="P:proteolysis"/>
    <property type="evidence" value="ECO:0007669"/>
    <property type="project" value="UniProtKB-KW"/>
</dbReference>
<evidence type="ECO:0000256" key="5">
    <source>
        <dbReference type="ARBA" id="ARBA00023049"/>
    </source>
</evidence>
<dbReference type="RefSeq" id="WP_143713594.1">
    <property type="nucleotide sequence ID" value="NZ_CZVV01000044.1"/>
</dbReference>
<dbReference type="InterPro" id="IPR028090">
    <property type="entry name" value="JAB_dom_prok"/>
</dbReference>
<evidence type="ECO:0000313" key="7">
    <source>
        <dbReference type="EMBL" id="CUT00947.1"/>
    </source>
</evidence>
<dbReference type="AlphaFoldDB" id="A0A916PBS5"/>
<keyword evidence="3" id="KW-0378">Hydrolase</keyword>
<dbReference type="PANTHER" id="PTHR34858:SF1">
    <property type="entry name" value="CYSO-CYSTEINE PEPTIDASE"/>
    <property type="match status" value="1"/>
</dbReference>
<keyword evidence="4" id="KW-0862">Zinc</keyword>
<dbReference type="Gene3D" id="3.40.140.10">
    <property type="entry name" value="Cytidine Deaminase, domain 2"/>
    <property type="match status" value="1"/>
</dbReference>
<dbReference type="Proteomes" id="UP000243105">
    <property type="component" value="Unassembled WGS sequence"/>
</dbReference>
<feature type="domain" description="MPN" evidence="6">
    <location>
        <begin position="2"/>
        <end position="88"/>
    </location>
</feature>
<dbReference type="Pfam" id="PF14464">
    <property type="entry name" value="Prok-JAB"/>
    <property type="match status" value="1"/>
</dbReference>
<keyword evidence="1" id="KW-0645">Protease</keyword>
<dbReference type="PANTHER" id="PTHR34858">
    <property type="entry name" value="CYSO-CYSTEINE PEPTIDASE"/>
    <property type="match status" value="1"/>
</dbReference>
<organism evidence="7 8">
    <name type="scientific">Kryptobacter tengchongensis</name>
    <dbReference type="NCBI Taxonomy" id="1643429"/>
    <lineage>
        <taxon>Bacteria</taxon>
        <taxon>Pseudomonadati</taxon>
        <taxon>Candidatus Kryptoniota</taxon>
        <taxon>Candidatus Kryptobacter</taxon>
    </lineage>
</organism>
<dbReference type="CDD" id="cd08070">
    <property type="entry name" value="MPN_like"/>
    <property type="match status" value="1"/>
</dbReference>
<dbReference type="EMBL" id="CZVV01000044">
    <property type="protein sequence ID" value="CUT00947.1"/>
    <property type="molecule type" value="Genomic_DNA"/>
</dbReference>